<reference evidence="1" key="1">
    <citation type="journal article" date="2023" name="G3 (Bethesda)">
        <title>A reference genome for the long-term kleptoplast-retaining sea slug Elysia crispata morphotype clarki.</title>
        <authorList>
            <person name="Eastman K.E."/>
            <person name="Pendleton A.L."/>
            <person name="Shaikh M.A."/>
            <person name="Suttiyut T."/>
            <person name="Ogas R."/>
            <person name="Tomko P."/>
            <person name="Gavelis G."/>
            <person name="Widhalm J.R."/>
            <person name="Wisecaver J.H."/>
        </authorList>
    </citation>
    <scope>NUCLEOTIDE SEQUENCE</scope>
    <source>
        <strain evidence="1">ECLA1</strain>
    </source>
</reference>
<accession>A0AAE0XMV9</accession>
<evidence type="ECO:0000313" key="2">
    <source>
        <dbReference type="Proteomes" id="UP001283361"/>
    </source>
</evidence>
<comment type="caution">
    <text evidence="1">The sequence shown here is derived from an EMBL/GenBank/DDBJ whole genome shotgun (WGS) entry which is preliminary data.</text>
</comment>
<proteinExistence type="predicted"/>
<dbReference type="Proteomes" id="UP001283361">
    <property type="component" value="Unassembled WGS sequence"/>
</dbReference>
<protein>
    <submittedName>
        <fullName evidence="1">Uncharacterized protein</fullName>
    </submittedName>
</protein>
<evidence type="ECO:0000313" key="1">
    <source>
        <dbReference type="EMBL" id="KAK3697655.1"/>
    </source>
</evidence>
<keyword evidence="2" id="KW-1185">Reference proteome</keyword>
<name>A0AAE0XMV9_9GAST</name>
<dbReference type="EMBL" id="JAWDGP010008005">
    <property type="protein sequence ID" value="KAK3697655.1"/>
    <property type="molecule type" value="Genomic_DNA"/>
</dbReference>
<sequence>MNGEIKIKSDQPEMNGEIKIKSDQPEMNGEIKIKSDQPEMNGEIKIKSDQPEMNASSLLSGSVQLELLAFRSSRHEAEKLIPARVDNRI</sequence>
<dbReference type="AlphaFoldDB" id="A0AAE0XMV9"/>
<gene>
    <name evidence="1" type="ORF">RRG08_007467</name>
</gene>
<organism evidence="1 2">
    <name type="scientific">Elysia crispata</name>
    <name type="common">lettuce slug</name>
    <dbReference type="NCBI Taxonomy" id="231223"/>
    <lineage>
        <taxon>Eukaryota</taxon>
        <taxon>Metazoa</taxon>
        <taxon>Spiralia</taxon>
        <taxon>Lophotrochozoa</taxon>
        <taxon>Mollusca</taxon>
        <taxon>Gastropoda</taxon>
        <taxon>Heterobranchia</taxon>
        <taxon>Euthyneura</taxon>
        <taxon>Panpulmonata</taxon>
        <taxon>Sacoglossa</taxon>
        <taxon>Placobranchoidea</taxon>
        <taxon>Plakobranchidae</taxon>
        <taxon>Elysia</taxon>
    </lineage>
</organism>